<feature type="region of interest" description="Disordered" evidence="2">
    <location>
        <begin position="100"/>
        <end position="132"/>
    </location>
</feature>
<dbReference type="Proteomes" id="UP000054466">
    <property type="component" value="Unassembled WGS sequence"/>
</dbReference>
<dbReference type="VEuPathDB" id="FungiDB:PV07_00657"/>
<dbReference type="GO" id="GO:0003677">
    <property type="term" value="F:DNA binding"/>
    <property type="evidence" value="ECO:0007669"/>
    <property type="project" value="InterPro"/>
</dbReference>
<dbReference type="SMART" id="SM00906">
    <property type="entry name" value="Fungal_trans"/>
    <property type="match status" value="1"/>
</dbReference>
<proteinExistence type="predicted"/>
<dbReference type="GO" id="GO:0006351">
    <property type="term" value="P:DNA-templated transcription"/>
    <property type="evidence" value="ECO:0007669"/>
    <property type="project" value="InterPro"/>
</dbReference>
<evidence type="ECO:0000256" key="1">
    <source>
        <dbReference type="ARBA" id="ARBA00023242"/>
    </source>
</evidence>
<dbReference type="InterPro" id="IPR050987">
    <property type="entry name" value="AtrR-like"/>
</dbReference>
<dbReference type="OrthoDB" id="39175at2759"/>
<dbReference type="PANTHER" id="PTHR46910">
    <property type="entry name" value="TRANSCRIPTION FACTOR PDR1"/>
    <property type="match status" value="1"/>
</dbReference>
<dbReference type="Pfam" id="PF04082">
    <property type="entry name" value="Fungal_trans"/>
    <property type="match status" value="1"/>
</dbReference>
<evidence type="ECO:0000259" key="3">
    <source>
        <dbReference type="SMART" id="SM00906"/>
    </source>
</evidence>
<dbReference type="AlphaFoldDB" id="A0A0D2CRK6"/>
<evidence type="ECO:0000256" key="2">
    <source>
        <dbReference type="SAM" id="MobiDB-lite"/>
    </source>
</evidence>
<sequence>MANSHQEIQDYREECIFAATRRRNKDRSGHSLERIQARLSRIENLLPRSNRSSPAQMHERGPEQGSSQDGEMENPVQQLRSPLPVDEVAVAVHAPSATPTARILPGASENSAWLPPTPSMTTAQSTGEDDGSCCVPPEEEMSYEYHGKGSFLSICSKSGIEWVCQKTGSSDFAKTARQFTYETCRRLKLETIQTRDREPEPAPEDAWRYTQAFFDECAEGMIGLIHRPNFEARLRAQFEQGQPSSADQDPAWYALRNVVYATGWRLLSWKHRFRGFRFDEGAGWKYFRNALSVHSELLYCRTSLMAIQALGSMSIYVESIGTPSVDYMLCVNAMKLAESKGLHRQPANAWNLSPSAVRLRSRLWWAIYIYERHIAFRSGRPLSIEDDEITCQLPSGQRDDDSGHLEYLCSAARHAQISAQIARRLKTLKNCNPTFEDIVKTMGELQETLEKWFNDSPASVKIDPVTSTVPPDCHPHLVVYLLFAYYGSLISIHSLLVHPWNAIPLNLGPHEKEKVRSQVHKSTEVVVGASRNIIRNSRLLHISPSSPKSLVYVFPLWALISLFVHVLQYPERSTVDSDIELMYMVSGRLSYLEFASADLQFPFARDLTNLASMAVAKARAHRGALEKSKSKSDHETAGQTVLDIQPSDLGLDAGLPPLEDTALLNPMDWDDERWGTLLCWPDSGNSPLIDIMANLDGGADFSHYV</sequence>
<keyword evidence="1" id="KW-0539">Nucleus</keyword>
<organism evidence="4 5">
    <name type="scientific">Cladophialophora immunda</name>
    <dbReference type="NCBI Taxonomy" id="569365"/>
    <lineage>
        <taxon>Eukaryota</taxon>
        <taxon>Fungi</taxon>
        <taxon>Dikarya</taxon>
        <taxon>Ascomycota</taxon>
        <taxon>Pezizomycotina</taxon>
        <taxon>Eurotiomycetes</taxon>
        <taxon>Chaetothyriomycetidae</taxon>
        <taxon>Chaetothyriales</taxon>
        <taxon>Herpotrichiellaceae</taxon>
        <taxon>Cladophialophora</taxon>
    </lineage>
</organism>
<keyword evidence="5" id="KW-1185">Reference proteome</keyword>
<dbReference type="InterPro" id="IPR007219">
    <property type="entry name" value="XnlR_reg_dom"/>
</dbReference>
<protein>
    <recommendedName>
        <fullName evidence="3">Xylanolytic transcriptional activator regulatory domain-containing protein</fullName>
    </recommendedName>
</protein>
<gene>
    <name evidence="4" type="ORF">PV07_00657</name>
</gene>
<dbReference type="PANTHER" id="PTHR46910:SF25">
    <property type="entry name" value="ABC-TRANSPORTER-REGULATING TRANSCRIPTION FACTOR"/>
    <property type="match status" value="1"/>
</dbReference>
<evidence type="ECO:0000313" key="5">
    <source>
        <dbReference type="Proteomes" id="UP000054466"/>
    </source>
</evidence>
<reference evidence="4 5" key="1">
    <citation type="submission" date="2015-01" db="EMBL/GenBank/DDBJ databases">
        <title>The Genome Sequence of Cladophialophora immunda CBS83496.</title>
        <authorList>
            <consortium name="The Broad Institute Genomics Platform"/>
            <person name="Cuomo C."/>
            <person name="de Hoog S."/>
            <person name="Gorbushina A."/>
            <person name="Stielow B."/>
            <person name="Teixiera M."/>
            <person name="Abouelleil A."/>
            <person name="Chapman S.B."/>
            <person name="Priest M."/>
            <person name="Young S.K."/>
            <person name="Wortman J."/>
            <person name="Nusbaum C."/>
            <person name="Birren B."/>
        </authorList>
    </citation>
    <scope>NUCLEOTIDE SEQUENCE [LARGE SCALE GENOMIC DNA]</scope>
    <source>
        <strain evidence="4 5">CBS 83496</strain>
    </source>
</reference>
<dbReference type="HOGENOM" id="CLU_016058_0_0_1"/>
<dbReference type="STRING" id="569365.A0A0D2CRK6"/>
<dbReference type="EMBL" id="KN847040">
    <property type="protein sequence ID" value="KIW33838.1"/>
    <property type="molecule type" value="Genomic_DNA"/>
</dbReference>
<evidence type="ECO:0000313" key="4">
    <source>
        <dbReference type="EMBL" id="KIW33838.1"/>
    </source>
</evidence>
<dbReference type="RefSeq" id="XP_016254054.1">
    <property type="nucleotide sequence ID" value="XM_016387126.1"/>
</dbReference>
<dbReference type="GO" id="GO:0003700">
    <property type="term" value="F:DNA-binding transcription factor activity"/>
    <property type="evidence" value="ECO:0007669"/>
    <property type="project" value="InterPro"/>
</dbReference>
<name>A0A0D2CRK6_9EURO</name>
<feature type="region of interest" description="Disordered" evidence="2">
    <location>
        <begin position="40"/>
        <end position="75"/>
    </location>
</feature>
<accession>A0A0D2CRK6</accession>
<feature type="domain" description="Xylanolytic transcriptional activator regulatory" evidence="3">
    <location>
        <begin position="326"/>
        <end position="400"/>
    </location>
</feature>
<feature type="compositionally biased region" description="Polar residues" evidence="2">
    <location>
        <begin position="64"/>
        <end position="75"/>
    </location>
</feature>
<dbReference type="CDD" id="cd12148">
    <property type="entry name" value="fungal_TF_MHR"/>
    <property type="match status" value="1"/>
</dbReference>
<dbReference type="GeneID" id="27339851"/>
<dbReference type="GO" id="GO:0008270">
    <property type="term" value="F:zinc ion binding"/>
    <property type="evidence" value="ECO:0007669"/>
    <property type="project" value="InterPro"/>
</dbReference>